<dbReference type="GO" id="GO:0005525">
    <property type="term" value="F:GTP binding"/>
    <property type="evidence" value="ECO:0007669"/>
    <property type="project" value="UniProtKB-KW"/>
</dbReference>
<dbReference type="Gene3D" id="3.40.50.300">
    <property type="entry name" value="P-loop containing nucleotide triphosphate hydrolases"/>
    <property type="match status" value="1"/>
</dbReference>
<evidence type="ECO:0000256" key="2">
    <source>
        <dbReference type="ARBA" id="ARBA00022741"/>
    </source>
</evidence>
<evidence type="ECO:0000313" key="7">
    <source>
        <dbReference type="Proteomes" id="UP000197019"/>
    </source>
</evidence>
<dbReference type="InterPro" id="IPR027417">
    <property type="entry name" value="P-loop_NTPase"/>
</dbReference>
<accession>A0A1Z4C2L8</accession>
<evidence type="ECO:0000313" key="5">
    <source>
        <dbReference type="EMBL" id="ASF47787.1"/>
    </source>
</evidence>
<dbReference type="GO" id="GO:0016787">
    <property type="term" value="F:hydrolase activity"/>
    <property type="evidence" value="ECO:0007669"/>
    <property type="project" value="UniProtKB-KW"/>
</dbReference>
<dbReference type="AlphaFoldDB" id="A0A1Z4C2L8"/>
<gene>
    <name evidence="6" type="ORF">AADEFJLK_03281</name>
    <name evidence="5" type="ORF">CEK71_17895</name>
</gene>
<name>A0A1Z4C2L8_9GAMM</name>
<protein>
    <submittedName>
        <fullName evidence="5">GTP-binding protein</fullName>
    </submittedName>
</protein>
<sequence length="179" mass="19757">MHEKSQIKIIFTGSVGAGKTTAIATISETLPISTDVISTEASVKLRKSKTTVAMDYGELTLNNGEKVHLYGTPGQIRFAFMTEILTAGALGLIILIDNSDDDPLAQLDYYLHLNEEFLMDNPAVVGITHFDEASRPAIKDYYGVLENRGYLWPVVRVDAREAADIHLLLETLLALLEYN</sequence>
<dbReference type="Pfam" id="PF03029">
    <property type="entry name" value="ATP_bind_1"/>
    <property type="match status" value="1"/>
</dbReference>
<dbReference type="SUPFAM" id="SSF52540">
    <property type="entry name" value="P-loop containing nucleoside triphosphate hydrolases"/>
    <property type="match status" value="1"/>
</dbReference>
<dbReference type="RefSeq" id="WP_088620657.1">
    <property type="nucleotide sequence ID" value="NZ_CP022129.1"/>
</dbReference>
<keyword evidence="2" id="KW-0547">Nucleotide-binding</keyword>
<comment type="similarity">
    <text evidence="1">Belongs to the GPN-loop GTPase family.</text>
</comment>
<keyword evidence="3" id="KW-0378">Hydrolase</keyword>
<dbReference type="Proteomes" id="UP000197019">
    <property type="component" value="Chromosome"/>
</dbReference>
<dbReference type="KEGG" id="mpsy:CEK71_17895"/>
<evidence type="ECO:0000313" key="6">
    <source>
        <dbReference type="EMBL" id="POZ50811.1"/>
    </source>
</evidence>
<proteinExistence type="inferred from homology"/>
<evidence type="ECO:0000256" key="4">
    <source>
        <dbReference type="ARBA" id="ARBA00023134"/>
    </source>
</evidence>
<reference evidence="5 7" key="1">
    <citation type="submission" date="2017-06" db="EMBL/GenBank/DDBJ databases">
        <title>Genome Sequencing of the methanotroph Methylovulum psychrotolerants str. HV10-M2 isolated from a high-altitude environment.</title>
        <authorList>
            <person name="Mateos-Rivera A."/>
        </authorList>
    </citation>
    <scope>NUCLEOTIDE SEQUENCE [LARGE SCALE GENOMIC DNA]</scope>
    <source>
        <strain evidence="5 7">HV10_M2</strain>
    </source>
</reference>
<dbReference type="EMBL" id="PGFZ01000008">
    <property type="protein sequence ID" value="POZ50811.1"/>
    <property type="molecule type" value="Genomic_DNA"/>
</dbReference>
<reference evidence="6 8" key="2">
    <citation type="submission" date="2017-11" db="EMBL/GenBank/DDBJ databases">
        <title>Draft Genome Sequence of Methylobacter psychrotolerans Sph1T, an Obligate Methanotroph from Low-Temperature Environments.</title>
        <authorList>
            <person name="Oshkin I.Y."/>
            <person name="Miroshnikov K."/>
            <person name="Belova S.E."/>
            <person name="Korzhenkov A."/>
            <person name="Toshchakov S.V."/>
            <person name="Dedysh S.N."/>
        </authorList>
    </citation>
    <scope>NUCLEOTIDE SEQUENCE [LARGE SCALE GENOMIC DNA]</scope>
    <source>
        <strain evidence="6 8">Sph1</strain>
    </source>
</reference>
<keyword evidence="7" id="KW-1185">Reference proteome</keyword>
<evidence type="ECO:0000256" key="3">
    <source>
        <dbReference type="ARBA" id="ARBA00022801"/>
    </source>
</evidence>
<dbReference type="PANTHER" id="PTHR42708">
    <property type="entry name" value="ATP/GTP-BINDING PROTEIN-RELATED"/>
    <property type="match status" value="1"/>
</dbReference>
<dbReference type="Proteomes" id="UP000237423">
    <property type="component" value="Unassembled WGS sequence"/>
</dbReference>
<organism evidence="5 7">
    <name type="scientific">Methylovulum psychrotolerans</name>
    <dbReference type="NCBI Taxonomy" id="1704499"/>
    <lineage>
        <taxon>Bacteria</taxon>
        <taxon>Pseudomonadati</taxon>
        <taxon>Pseudomonadota</taxon>
        <taxon>Gammaproteobacteria</taxon>
        <taxon>Methylococcales</taxon>
        <taxon>Methylococcaceae</taxon>
        <taxon>Methylovulum</taxon>
    </lineage>
</organism>
<keyword evidence="4" id="KW-0342">GTP-binding</keyword>
<evidence type="ECO:0000313" key="8">
    <source>
        <dbReference type="Proteomes" id="UP000237423"/>
    </source>
</evidence>
<dbReference type="CDD" id="cd00882">
    <property type="entry name" value="Ras_like_GTPase"/>
    <property type="match status" value="1"/>
</dbReference>
<dbReference type="EMBL" id="CP022129">
    <property type="protein sequence ID" value="ASF47787.1"/>
    <property type="molecule type" value="Genomic_DNA"/>
</dbReference>
<dbReference type="PANTHER" id="PTHR42708:SF1">
    <property type="entry name" value="GLIDING MOTILITY PROTEIN MGLA"/>
    <property type="match status" value="1"/>
</dbReference>
<evidence type="ECO:0000256" key="1">
    <source>
        <dbReference type="ARBA" id="ARBA00005290"/>
    </source>
</evidence>
<dbReference type="InterPro" id="IPR004130">
    <property type="entry name" value="Gpn"/>
</dbReference>
<dbReference type="OrthoDB" id="4319884at2"/>
<dbReference type="InterPro" id="IPR052705">
    <property type="entry name" value="Gliding_Motility_GTPase"/>
</dbReference>